<evidence type="ECO:0000256" key="16">
    <source>
        <dbReference type="ARBA" id="ARBA00032550"/>
    </source>
</evidence>
<comment type="function">
    <text evidence="1">Accessory subunit of the mitochondrial membrane respiratory chain NADH dehydrogenase (Complex I), that is believed not to be involved in catalysis. Complex I functions in the transfer of electrons from NADH to the respiratory chain. The immediate electron acceptor for the enzyme is believed to be ubiquinone.</text>
</comment>
<reference evidence="18 19" key="1">
    <citation type="submission" date="2019-08" db="EMBL/GenBank/DDBJ databases">
        <title>The genome of the soybean aphid Biotype 1, its phylome, world population structure and adaptation to the North American continent.</title>
        <authorList>
            <person name="Giordano R."/>
            <person name="Donthu R.K."/>
            <person name="Hernandez A.G."/>
            <person name="Wright C.L."/>
            <person name="Zimin A.V."/>
        </authorList>
    </citation>
    <scope>NUCLEOTIDE SEQUENCE [LARGE SCALE GENOMIC DNA]</scope>
    <source>
        <tissue evidence="18">Whole aphids</tissue>
    </source>
</reference>
<evidence type="ECO:0000256" key="15">
    <source>
        <dbReference type="ARBA" id="ARBA00032395"/>
    </source>
</evidence>
<keyword evidence="10" id="KW-0809">Transit peptide</keyword>
<evidence type="ECO:0000256" key="6">
    <source>
        <dbReference type="ARBA" id="ARBA00022448"/>
    </source>
</evidence>
<keyword evidence="12 17" id="KW-1133">Transmembrane helix</keyword>
<evidence type="ECO:0000256" key="5">
    <source>
        <dbReference type="ARBA" id="ARBA00015175"/>
    </source>
</evidence>
<dbReference type="Proteomes" id="UP000475862">
    <property type="component" value="Unassembled WGS sequence"/>
</dbReference>
<comment type="subunit">
    <text evidence="4">Complex I is composed of 45 different subunits.</text>
</comment>
<protein>
    <recommendedName>
        <fullName evidence="5">NADH dehydrogenase [ubiquinone] 1 beta subcomplex subunit 5, mitochondrial</fullName>
    </recommendedName>
    <alternativeName>
        <fullName evidence="16">Complex I-SGDH</fullName>
    </alternativeName>
    <alternativeName>
        <fullName evidence="15">NADH-ubiquinone oxidoreductase SGDH subunit</fullName>
    </alternativeName>
</protein>
<comment type="subcellular location">
    <subcellularLocation>
        <location evidence="2">Mitochondrion inner membrane</location>
        <topology evidence="2">Single-pass membrane protein</topology>
    </subcellularLocation>
</comment>
<comment type="similarity">
    <text evidence="3">Belongs to the complex I NDUFB5 subunit family.</text>
</comment>
<name>A0A6G0U2E9_APHGL</name>
<evidence type="ECO:0000256" key="11">
    <source>
        <dbReference type="ARBA" id="ARBA00022982"/>
    </source>
</evidence>
<evidence type="ECO:0000256" key="13">
    <source>
        <dbReference type="ARBA" id="ARBA00023128"/>
    </source>
</evidence>
<gene>
    <name evidence="18" type="ORF">AGLY_003202</name>
</gene>
<evidence type="ECO:0000256" key="7">
    <source>
        <dbReference type="ARBA" id="ARBA00022660"/>
    </source>
</evidence>
<dbReference type="Pfam" id="PF09781">
    <property type="entry name" value="NDUF_B5"/>
    <property type="match status" value="1"/>
</dbReference>
<dbReference type="EMBL" id="VYZN01000009">
    <property type="protein sequence ID" value="KAE9543291.1"/>
    <property type="molecule type" value="Genomic_DNA"/>
</dbReference>
<keyword evidence="6" id="KW-0813">Transport</keyword>
<evidence type="ECO:0000256" key="10">
    <source>
        <dbReference type="ARBA" id="ARBA00022946"/>
    </source>
</evidence>
<evidence type="ECO:0000256" key="1">
    <source>
        <dbReference type="ARBA" id="ARBA00003195"/>
    </source>
</evidence>
<evidence type="ECO:0000256" key="9">
    <source>
        <dbReference type="ARBA" id="ARBA00022792"/>
    </source>
</evidence>
<evidence type="ECO:0000256" key="12">
    <source>
        <dbReference type="ARBA" id="ARBA00022989"/>
    </source>
</evidence>
<keyword evidence="13" id="KW-0496">Mitochondrion</keyword>
<keyword evidence="19" id="KW-1185">Reference proteome</keyword>
<evidence type="ECO:0000313" key="18">
    <source>
        <dbReference type="EMBL" id="KAE9543291.1"/>
    </source>
</evidence>
<keyword evidence="11" id="KW-0249">Electron transport</keyword>
<keyword evidence="8 17" id="KW-0812">Transmembrane</keyword>
<dbReference type="PANTHER" id="PTHR13178:SF0">
    <property type="entry name" value="NADH DEHYDROGENASE [UBIQUINONE] 1 BETA SUBCOMPLEX SUBUNIT 5, MITOCHONDRIAL"/>
    <property type="match status" value="1"/>
</dbReference>
<evidence type="ECO:0000256" key="2">
    <source>
        <dbReference type="ARBA" id="ARBA00004434"/>
    </source>
</evidence>
<dbReference type="OrthoDB" id="9995605at2759"/>
<evidence type="ECO:0000256" key="8">
    <source>
        <dbReference type="ARBA" id="ARBA00022692"/>
    </source>
</evidence>
<accession>A0A6G0U2E9</accession>
<keyword evidence="14 17" id="KW-0472">Membrane</keyword>
<dbReference type="PANTHER" id="PTHR13178">
    <property type="entry name" value="NADH-UBIQUINONE OXIDOREDUCTASE SGDH SUBUNIT"/>
    <property type="match status" value="1"/>
</dbReference>
<evidence type="ECO:0000256" key="4">
    <source>
        <dbReference type="ARBA" id="ARBA00011533"/>
    </source>
</evidence>
<evidence type="ECO:0000256" key="14">
    <source>
        <dbReference type="ARBA" id="ARBA00023136"/>
    </source>
</evidence>
<keyword evidence="7" id="KW-0679">Respiratory chain</keyword>
<evidence type="ECO:0000313" key="19">
    <source>
        <dbReference type="Proteomes" id="UP000475862"/>
    </source>
</evidence>
<dbReference type="InterPro" id="IPR019173">
    <property type="entry name" value="NADH_UbQ_OxRdtase_B5_su"/>
</dbReference>
<proteinExistence type="inferred from homology"/>
<keyword evidence="9" id="KW-0999">Mitochondrion inner membrane</keyword>
<feature type="transmembrane region" description="Helical" evidence="17">
    <location>
        <begin position="58"/>
        <end position="80"/>
    </location>
</feature>
<organism evidence="18 19">
    <name type="scientific">Aphis glycines</name>
    <name type="common">Soybean aphid</name>
    <dbReference type="NCBI Taxonomy" id="307491"/>
    <lineage>
        <taxon>Eukaryota</taxon>
        <taxon>Metazoa</taxon>
        <taxon>Ecdysozoa</taxon>
        <taxon>Arthropoda</taxon>
        <taxon>Hexapoda</taxon>
        <taxon>Insecta</taxon>
        <taxon>Pterygota</taxon>
        <taxon>Neoptera</taxon>
        <taxon>Paraneoptera</taxon>
        <taxon>Hemiptera</taxon>
        <taxon>Sternorrhyncha</taxon>
        <taxon>Aphidomorpha</taxon>
        <taxon>Aphidoidea</taxon>
        <taxon>Aphididae</taxon>
        <taxon>Aphidini</taxon>
        <taxon>Aphis</taxon>
        <taxon>Aphis</taxon>
    </lineage>
</organism>
<evidence type="ECO:0000256" key="17">
    <source>
        <dbReference type="SAM" id="Phobius"/>
    </source>
</evidence>
<dbReference type="AlphaFoldDB" id="A0A6G0U2E9"/>
<sequence>MAVWSSLKLGSAITKCLSSKKTDVLKSSALVPIRNMSGHHLMSVKETRWQWTKFKDLIHYYVLVGVIPLTLFVTGVNVFIGPAKLAPIPEGYRPAHWEYYQHPITRWMARYIYPSPQQQYEKYLHTLYEEDEKFKVRMVANKINDMMKERSDYKSFYYRPISANHHRISKEGMDREESEGLN</sequence>
<dbReference type="GO" id="GO:0005743">
    <property type="term" value="C:mitochondrial inner membrane"/>
    <property type="evidence" value="ECO:0007669"/>
    <property type="project" value="UniProtKB-SubCell"/>
</dbReference>
<comment type="caution">
    <text evidence="18">The sequence shown here is derived from an EMBL/GenBank/DDBJ whole genome shotgun (WGS) entry which is preliminary data.</text>
</comment>
<evidence type="ECO:0000256" key="3">
    <source>
        <dbReference type="ARBA" id="ARBA00007152"/>
    </source>
</evidence>